<dbReference type="InterPro" id="IPR053710">
    <property type="entry name" value="Arylamine_NAT_domain_sf"/>
</dbReference>
<reference evidence="2 3" key="1">
    <citation type="submission" date="2016-10" db="EMBL/GenBank/DDBJ databases">
        <authorList>
            <person name="de Groot N.N."/>
        </authorList>
    </citation>
    <scope>NUCLEOTIDE SEQUENCE [LARGE SCALE GENOMIC DNA]</scope>
    <source>
        <strain evidence="2 3">DSM 5522</strain>
    </source>
</reference>
<dbReference type="OrthoDB" id="7181050at2"/>
<dbReference type="InterPro" id="IPR001447">
    <property type="entry name" value="Arylamine_N-AcTrfase"/>
</dbReference>
<dbReference type="InterPro" id="IPR038765">
    <property type="entry name" value="Papain-like_cys_pep_sf"/>
</dbReference>
<dbReference type="STRING" id="1120918.SAMN05216249_103107"/>
<dbReference type="RefSeq" id="WP_092870558.1">
    <property type="nucleotide sequence ID" value="NZ_FOJY01000003.1"/>
</dbReference>
<accession>A0A1I0W6A5</accession>
<dbReference type="GO" id="GO:0016407">
    <property type="term" value="F:acetyltransferase activity"/>
    <property type="evidence" value="ECO:0007669"/>
    <property type="project" value="InterPro"/>
</dbReference>
<dbReference type="Pfam" id="PF00797">
    <property type="entry name" value="Acetyltransf_2"/>
    <property type="match status" value="1"/>
</dbReference>
<evidence type="ECO:0000313" key="2">
    <source>
        <dbReference type="EMBL" id="SFA84064.1"/>
    </source>
</evidence>
<dbReference type="PANTHER" id="PTHR11786">
    <property type="entry name" value="N-HYDROXYARYLAMINE O-ACETYLTRANSFERASE"/>
    <property type="match status" value="1"/>
</dbReference>
<evidence type="ECO:0000256" key="1">
    <source>
        <dbReference type="ARBA" id="ARBA00006547"/>
    </source>
</evidence>
<name>A0A1I0W6A5_9FIRM</name>
<protein>
    <submittedName>
        <fullName evidence="2">N-hydroxyarylamine O-acetyltransferase</fullName>
    </submittedName>
</protein>
<dbReference type="Proteomes" id="UP000198838">
    <property type="component" value="Unassembled WGS sequence"/>
</dbReference>
<dbReference type="Gene3D" id="3.30.2140.20">
    <property type="match status" value="1"/>
</dbReference>
<gene>
    <name evidence="2" type="ORF">SAMN05216249_103107</name>
</gene>
<dbReference type="EMBL" id="FOJY01000003">
    <property type="protein sequence ID" value="SFA84064.1"/>
    <property type="molecule type" value="Genomic_DNA"/>
</dbReference>
<sequence length="271" mass="31483">MLEELFAKIEDPKPYLERIGIDPKRIIKPDKETLDELIYAHQCSVPFENLNSWKFKQPVSLYTDALLEKILGEGRGGYCFELNGIFNKLLQSLGYVSFCVYVRVGYNPTDPRPVSHRGIFVNIDEEFYYVDVGFGGPMPAGAVHLVENERQEFKGEYFWFEKLNQVEWILWRENNEGKFEANLVVSTIARDELDFLSLNLVMSTGKDSLFTKVPYISIRTKEGHNSIKEGNKLIIEKNSVIEEKILENDDELFDALEKYFGIKKILRKKYL</sequence>
<dbReference type="PANTHER" id="PTHR11786:SF0">
    <property type="entry name" value="ARYLAMINE N-ACETYLTRANSFERASE 4-RELATED"/>
    <property type="match status" value="1"/>
</dbReference>
<keyword evidence="3" id="KW-1185">Reference proteome</keyword>
<keyword evidence="2" id="KW-0808">Transferase</keyword>
<proteinExistence type="inferred from homology"/>
<organism evidence="2 3">
    <name type="scientific">Acetitomaculum ruminis DSM 5522</name>
    <dbReference type="NCBI Taxonomy" id="1120918"/>
    <lineage>
        <taxon>Bacteria</taxon>
        <taxon>Bacillati</taxon>
        <taxon>Bacillota</taxon>
        <taxon>Clostridia</taxon>
        <taxon>Lachnospirales</taxon>
        <taxon>Lachnospiraceae</taxon>
        <taxon>Acetitomaculum</taxon>
    </lineage>
</organism>
<comment type="similarity">
    <text evidence="1">Belongs to the arylamine N-acetyltransferase family.</text>
</comment>
<dbReference type="AlphaFoldDB" id="A0A1I0W6A5"/>
<evidence type="ECO:0000313" key="3">
    <source>
        <dbReference type="Proteomes" id="UP000198838"/>
    </source>
</evidence>
<dbReference type="SUPFAM" id="SSF54001">
    <property type="entry name" value="Cysteine proteinases"/>
    <property type="match status" value="1"/>
</dbReference>